<evidence type="ECO:0000256" key="2">
    <source>
        <dbReference type="SAM" id="MobiDB-lite"/>
    </source>
</evidence>
<dbReference type="Gramene" id="mRNA:HanXRQr2_Chr12g0558391">
    <property type="protein sequence ID" value="mRNA:HanXRQr2_Chr12g0558391"/>
    <property type="gene ID" value="HanXRQr2_Chr12g0558391"/>
</dbReference>
<feature type="region of interest" description="Disordered" evidence="2">
    <location>
        <begin position="270"/>
        <end position="296"/>
    </location>
</feature>
<feature type="coiled-coil region" evidence="1">
    <location>
        <begin position="454"/>
        <end position="484"/>
    </location>
</feature>
<comment type="caution">
    <text evidence="3">The sequence shown here is derived from an EMBL/GenBank/DDBJ whole genome shotgun (WGS) entry which is preliminary data.</text>
</comment>
<feature type="region of interest" description="Disordered" evidence="2">
    <location>
        <begin position="132"/>
        <end position="217"/>
    </location>
</feature>
<organism evidence="3 4">
    <name type="scientific">Helianthus annuus</name>
    <name type="common">Common sunflower</name>
    <dbReference type="NCBI Taxonomy" id="4232"/>
    <lineage>
        <taxon>Eukaryota</taxon>
        <taxon>Viridiplantae</taxon>
        <taxon>Streptophyta</taxon>
        <taxon>Embryophyta</taxon>
        <taxon>Tracheophyta</taxon>
        <taxon>Spermatophyta</taxon>
        <taxon>Magnoliopsida</taxon>
        <taxon>eudicotyledons</taxon>
        <taxon>Gunneridae</taxon>
        <taxon>Pentapetalae</taxon>
        <taxon>asterids</taxon>
        <taxon>campanulids</taxon>
        <taxon>Asterales</taxon>
        <taxon>Asteraceae</taxon>
        <taxon>Asteroideae</taxon>
        <taxon>Heliantheae alliance</taxon>
        <taxon>Heliantheae</taxon>
        <taxon>Helianthus</taxon>
    </lineage>
</organism>
<feature type="coiled-coil region" evidence="1">
    <location>
        <begin position="309"/>
        <end position="424"/>
    </location>
</feature>
<name>A0A9K3HJC6_HELAN</name>
<evidence type="ECO:0000313" key="4">
    <source>
        <dbReference type="Proteomes" id="UP000215914"/>
    </source>
</evidence>
<dbReference type="AlphaFoldDB" id="A0A9K3HJC6"/>
<reference evidence="3" key="1">
    <citation type="journal article" date="2017" name="Nature">
        <title>The sunflower genome provides insights into oil metabolism, flowering and Asterid evolution.</title>
        <authorList>
            <person name="Badouin H."/>
            <person name="Gouzy J."/>
            <person name="Grassa C.J."/>
            <person name="Murat F."/>
            <person name="Staton S.E."/>
            <person name="Cottret L."/>
            <person name="Lelandais-Briere C."/>
            <person name="Owens G.L."/>
            <person name="Carrere S."/>
            <person name="Mayjonade B."/>
            <person name="Legrand L."/>
            <person name="Gill N."/>
            <person name="Kane N.C."/>
            <person name="Bowers J.E."/>
            <person name="Hubner S."/>
            <person name="Bellec A."/>
            <person name="Berard A."/>
            <person name="Berges H."/>
            <person name="Blanchet N."/>
            <person name="Boniface M.C."/>
            <person name="Brunel D."/>
            <person name="Catrice O."/>
            <person name="Chaidir N."/>
            <person name="Claudel C."/>
            <person name="Donnadieu C."/>
            <person name="Faraut T."/>
            <person name="Fievet G."/>
            <person name="Helmstetter N."/>
            <person name="King M."/>
            <person name="Knapp S.J."/>
            <person name="Lai Z."/>
            <person name="Le Paslier M.C."/>
            <person name="Lippi Y."/>
            <person name="Lorenzon L."/>
            <person name="Mandel J.R."/>
            <person name="Marage G."/>
            <person name="Marchand G."/>
            <person name="Marquand E."/>
            <person name="Bret-Mestries E."/>
            <person name="Morien E."/>
            <person name="Nambeesan S."/>
            <person name="Nguyen T."/>
            <person name="Pegot-Espagnet P."/>
            <person name="Pouilly N."/>
            <person name="Raftis F."/>
            <person name="Sallet E."/>
            <person name="Schiex T."/>
            <person name="Thomas J."/>
            <person name="Vandecasteele C."/>
            <person name="Vares D."/>
            <person name="Vear F."/>
            <person name="Vautrin S."/>
            <person name="Crespi M."/>
            <person name="Mangin B."/>
            <person name="Burke J.M."/>
            <person name="Salse J."/>
            <person name="Munos S."/>
            <person name="Vincourt P."/>
            <person name="Rieseberg L.H."/>
            <person name="Langlade N.B."/>
        </authorList>
    </citation>
    <scope>NUCLEOTIDE SEQUENCE</scope>
    <source>
        <tissue evidence="3">Leaves</tissue>
    </source>
</reference>
<evidence type="ECO:0000313" key="3">
    <source>
        <dbReference type="EMBL" id="KAF5779352.1"/>
    </source>
</evidence>
<accession>A0A9K3HJC6</accession>
<gene>
    <name evidence="3" type="ORF">HanXRQr2_Chr12g0558391</name>
</gene>
<sequence>MVEKKLRFWYEKDEKKRKRTPKVSPKVVTPKVVIKGKVAKQESQKRLVDYSFECYTNIVDVCIAEPTKKKSPPKLVDEPMVSTIDLIQEGVDLMKMTLDDFVKQSEAAKAVKDTEKEAKTFSKNVEAEGVKETLVEGTPKKKKDSDKEDSTYIPTPRKRKANPSGVVPRSVRKGSSAAPEIETTTIPEDQSVKAPEVEKAQGIPEVEKAQSAEVEKKKALESPIFERVEKNDEVPKNVEKVVEDVEVEYMGERQSTPPINPIIHIHEDAEEQPKKDTTSSSSHGFPRVQGEYPDDLPKGDYDMFNDGKINVLTKKVILLEKAKAKAEVEREELKEKLKAVKSENAELKKAANNHAEIIDQLTDDLEEQNKVIDRITAEFDEVNEKFELMNKTNKTLHQMIGELHETSSNESKVLRQEIETLRADKVVKDEQLNMLYTVIEHKLGFNVQVVFDELEIQRVEERRVEREKQLAEEAKQKKKRLVIDKEEILGSLSQPDQSEAEGTIDSNPLAVRAVGDVIGVTPEEIRLDRRKIIEKPHEEEEKKKKDAELEQLFDDIDNYDPNDDNDDDDDQGATRLLVVKPSVQQTLDDFLNDELNEQQEDQQHKASSSGKQHAGDQVFLTQPKVIYLHASFEGELEVERTTESMLDELGMEDGHMMFDIEDEIPLSPEREYSFKFANEADNFKDVIIEEGSVISDEDTPFHYSGVDDTFPTFAEMFKTHNEDEVRRKVVERISSEGVPETVPQEELLEGQKKWFKVMPKERKYKSPLQYFTISRIIQINLWVIFFHGAILKIFKYMLFEGSMEYIILNSCLILKHSHGGMWKSSCKRRTSNNSTMVLM</sequence>
<evidence type="ECO:0000256" key="1">
    <source>
        <dbReference type="SAM" id="Coils"/>
    </source>
</evidence>
<keyword evidence="4" id="KW-1185">Reference proteome</keyword>
<dbReference type="EMBL" id="MNCJ02000327">
    <property type="protein sequence ID" value="KAF5779352.1"/>
    <property type="molecule type" value="Genomic_DNA"/>
</dbReference>
<protein>
    <submittedName>
        <fullName evidence="3">Transcription factor bZIP family</fullName>
    </submittedName>
</protein>
<dbReference type="Proteomes" id="UP000215914">
    <property type="component" value="Unassembled WGS sequence"/>
</dbReference>
<proteinExistence type="predicted"/>
<feature type="compositionally biased region" description="Basic and acidic residues" evidence="2">
    <location>
        <begin position="195"/>
        <end position="217"/>
    </location>
</feature>
<reference evidence="3" key="2">
    <citation type="submission" date="2020-06" db="EMBL/GenBank/DDBJ databases">
        <title>Helianthus annuus Genome sequencing and assembly Release 2.</title>
        <authorList>
            <person name="Gouzy J."/>
            <person name="Langlade N."/>
            <person name="Munos S."/>
        </authorList>
    </citation>
    <scope>NUCLEOTIDE SEQUENCE</scope>
    <source>
        <tissue evidence="3">Leaves</tissue>
    </source>
</reference>
<keyword evidence="1" id="KW-0175">Coiled coil</keyword>